<organism evidence="2 3">
    <name type="scientific">Tupaia chinensis</name>
    <name type="common">Chinese tree shrew</name>
    <name type="synonym">Tupaia belangeri chinensis</name>
    <dbReference type="NCBI Taxonomy" id="246437"/>
    <lineage>
        <taxon>Eukaryota</taxon>
        <taxon>Metazoa</taxon>
        <taxon>Chordata</taxon>
        <taxon>Craniata</taxon>
        <taxon>Vertebrata</taxon>
        <taxon>Euteleostomi</taxon>
        <taxon>Mammalia</taxon>
        <taxon>Eutheria</taxon>
        <taxon>Euarchontoglires</taxon>
        <taxon>Scandentia</taxon>
        <taxon>Tupaiidae</taxon>
        <taxon>Tupaia</taxon>
    </lineage>
</organism>
<proteinExistence type="predicted"/>
<keyword evidence="3" id="KW-1185">Reference proteome</keyword>
<gene>
    <name evidence="2" type="ORF">TREES_T100005243</name>
</gene>
<name>L9KZX3_TUPCH</name>
<dbReference type="STRING" id="246437.L9KZX3"/>
<dbReference type="eggNOG" id="KOG0531">
    <property type="taxonomic scope" value="Eukaryota"/>
</dbReference>
<dbReference type="Proteomes" id="UP000011518">
    <property type="component" value="Unassembled WGS sequence"/>
</dbReference>
<dbReference type="InParanoid" id="L9KZX3"/>
<dbReference type="InterPro" id="IPR052859">
    <property type="entry name" value="LRR-IQ_domain_protein"/>
</dbReference>
<reference evidence="3" key="1">
    <citation type="submission" date="2012-07" db="EMBL/GenBank/DDBJ databases">
        <title>Genome of the Chinese tree shrew, a rising model animal genetically related to primates.</title>
        <authorList>
            <person name="Zhang G."/>
            <person name="Fan Y."/>
            <person name="Yao Y."/>
            <person name="Huang Z."/>
        </authorList>
    </citation>
    <scope>NUCLEOTIDE SEQUENCE [LARGE SCALE GENOMIC DNA]</scope>
</reference>
<reference evidence="3" key="2">
    <citation type="journal article" date="2013" name="Nat. Commun.">
        <title>Genome of the Chinese tree shrew.</title>
        <authorList>
            <person name="Fan Y."/>
            <person name="Huang Z.Y."/>
            <person name="Cao C.C."/>
            <person name="Chen C.S."/>
            <person name="Chen Y.X."/>
            <person name="Fan D.D."/>
            <person name="He J."/>
            <person name="Hou H.L."/>
            <person name="Hu L."/>
            <person name="Hu X.T."/>
            <person name="Jiang X.T."/>
            <person name="Lai R."/>
            <person name="Lang Y.S."/>
            <person name="Liang B."/>
            <person name="Liao S.G."/>
            <person name="Mu D."/>
            <person name="Ma Y.Y."/>
            <person name="Niu Y.Y."/>
            <person name="Sun X.Q."/>
            <person name="Xia J.Q."/>
            <person name="Xiao J."/>
            <person name="Xiong Z.Q."/>
            <person name="Xu L."/>
            <person name="Yang L."/>
            <person name="Zhang Y."/>
            <person name="Zhao W."/>
            <person name="Zhao X.D."/>
            <person name="Zheng Y.T."/>
            <person name="Zhou J.M."/>
            <person name="Zhu Y.B."/>
            <person name="Zhang G.J."/>
            <person name="Wang J."/>
            <person name="Yao Y.G."/>
        </authorList>
    </citation>
    <scope>NUCLEOTIDE SEQUENCE [LARGE SCALE GENOMIC DNA]</scope>
</reference>
<dbReference type="EMBL" id="KB320585">
    <property type="protein sequence ID" value="ELW68024.1"/>
    <property type="molecule type" value="Genomic_DNA"/>
</dbReference>
<dbReference type="AlphaFoldDB" id="L9KZX3"/>
<evidence type="ECO:0000313" key="3">
    <source>
        <dbReference type="Proteomes" id="UP000011518"/>
    </source>
</evidence>
<dbReference type="PANTHER" id="PTHR46723:SF1">
    <property type="entry name" value="LEUCINE-RICH REPEAT AND IQ DOMAIN-CONTAINING PROTEIN 3"/>
    <property type="match status" value="1"/>
</dbReference>
<sequence length="302" mass="35900">MSNSSLLYNVDQKKTEDEEEELDTSFRLSVSKLPLHTSDSSMYATVLKEKRQDYFPAHAQPFSTTHQNPVTKKDSLMERNIKREFFMTHRAGMKLQKLNEIDKYYTEQKKQECYKEKMTAVTMAQIARERVSLTLHEYLNNKKYTAQKLIEKDNEAIQNGLRQLWKDKFNYLEKVRARRSLFLKEKKQKAADHELVRNLNNERTLLMKGMIKIDRLKNDEAVQKKKQLIVQEKLTTEKRQKDLFKQWKDFRAEEIYNRHCEEKFVIDMISFQKACERLQDVKTSVAIVKTSVGFKVPNGRTK</sequence>
<feature type="region of interest" description="Disordered" evidence="1">
    <location>
        <begin position="1"/>
        <end position="21"/>
    </location>
</feature>
<dbReference type="PANTHER" id="PTHR46723">
    <property type="entry name" value="LEUCINE-RICH REPEAT AND IQ DOMAIN-CONTAINING PROTEIN 3"/>
    <property type="match status" value="1"/>
</dbReference>
<evidence type="ECO:0000256" key="1">
    <source>
        <dbReference type="SAM" id="MobiDB-lite"/>
    </source>
</evidence>
<evidence type="ECO:0000313" key="2">
    <source>
        <dbReference type="EMBL" id="ELW68024.1"/>
    </source>
</evidence>
<protein>
    <submittedName>
        <fullName evidence="2">Leucine-rich repeat and IQ domain-containing protein 3</fullName>
    </submittedName>
</protein>
<accession>L9KZX3</accession>